<gene>
    <name evidence="1" type="ORF">EHO65_07435</name>
</gene>
<dbReference type="Proteomes" id="UP000298097">
    <property type="component" value="Unassembled WGS sequence"/>
</dbReference>
<accession>A0A4R9H7B1</accession>
<dbReference type="EMBL" id="RQEY01000012">
    <property type="protein sequence ID" value="TGK41531.1"/>
    <property type="molecule type" value="Genomic_DNA"/>
</dbReference>
<sequence>MFGASREEYHIYQHIKREFDREAWGATGRFFAGISAKNLAIKEATRLQEEADSGIEYSVQIHLFGINGNHRPCKIKIWRNGVFYDIPKDKFQDLSKSTLEKKGDAKSKNSLQLAFR</sequence>
<evidence type="ECO:0000313" key="2">
    <source>
        <dbReference type="Proteomes" id="UP000298097"/>
    </source>
</evidence>
<evidence type="ECO:0000313" key="1">
    <source>
        <dbReference type="EMBL" id="TGK41531.1"/>
    </source>
</evidence>
<dbReference type="OrthoDB" id="338487at2"/>
<dbReference type="AlphaFoldDB" id="A0A4R9H7B1"/>
<organism evidence="1 2">
    <name type="scientific">Leptospira andrefontaineae</name>
    <dbReference type="NCBI Taxonomy" id="2484976"/>
    <lineage>
        <taxon>Bacteria</taxon>
        <taxon>Pseudomonadati</taxon>
        <taxon>Spirochaetota</taxon>
        <taxon>Spirochaetia</taxon>
        <taxon>Leptospirales</taxon>
        <taxon>Leptospiraceae</taxon>
        <taxon>Leptospira</taxon>
    </lineage>
</organism>
<reference evidence="1" key="1">
    <citation type="journal article" date="2019" name="PLoS Negl. Trop. Dis.">
        <title>Revisiting the worldwide diversity of Leptospira species in the environment.</title>
        <authorList>
            <person name="Vincent A.T."/>
            <person name="Schiettekatte O."/>
            <person name="Bourhy P."/>
            <person name="Veyrier F.J."/>
            <person name="Picardeau M."/>
        </authorList>
    </citation>
    <scope>NUCLEOTIDE SEQUENCE [LARGE SCALE GENOMIC DNA]</scope>
    <source>
        <strain evidence="1">201800301</strain>
    </source>
</reference>
<proteinExistence type="predicted"/>
<comment type="caution">
    <text evidence="1">The sequence shown here is derived from an EMBL/GenBank/DDBJ whole genome shotgun (WGS) entry which is preliminary data.</text>
</comment>
<name>A0A4R9H7B1_9LEPT</name>
<keyword evidence="2" id="KW-1185">Reference proteome</keyword>
<protein>
    <submittedName>
        <fullName evidence="1">Uncharacterized protein</fullName>
    </submittedName>
</protein>